<evidence type="ECO:0000256" key="6">
    <source>
        <dbReference type="ARBA" id="ARBA00022888"/>
    </source>
</evidence>
<evidence type="ECO:0000259" key="9">
    <source>
        <dbReference type="PROSITE" id="PS51278"/>
    </source>
</evidence>
<dbReference type="Gene3D" id="3.60.20.10">
    <property type="entry name" value="Glutamine Phosphoribosylpyrophosphate, subunit 1, domain 1"/>
    <property type="match status" value="1"/>
</dbReference>
<dbReference type="CDD" id="cd00712">
    <property type="entry name" value="AsnB"/>
    <property type="match status" value="1"/>
</dbReference>
<keyword evidence="5" id="KW-0067">ATP-binding</keyword>
<evidence type="ECO:0000256" key="7">
    <source>
        <dbReference type="ARBA" id="ARBA00022962"/>
    </source>
</evidence>
<dbReference type="NCBIfam" id="TIGR01536">
    <property type="entry name" value="asn_synth_AEB"/>
    <property type="match status" value="1"/>
</dbReference>
<dbReference type="Gene3D" id="3.40.50.620">
    <property type="entry name" value="HUPs"/>
    <property type="match status" value="1"/>
</dbReference>
<dbReference type="InterPro" id="IPR006426">
    <property type="entry name" value="Asn_synth_AEB"/>
</dbReference>
<keyword evidence="6" id="KW-0028">Amino-acid biosynthesis</keyword>
<dbReference type="EC" id="6.3.5.4" evidence="3"/>
<evidence type="ECO:0000313" key="11">
    <source>
        <dbReference type="Proteomes" id="UP001596004"/>
    </source>
</evidence>
<dbReference type="InterPro" id="IPR029055">
    <property type="entry name" value="Ntn_hydrolases_N"/>
</dbReference>
<dbReference type="InterPro" id="IPR051786">
    <property type="entry name" value="ASN_synthetase/amidase"/>
</dbReference>
<dbReference type="InterPro" id="IPR001962">
    <property type="entry name" value="Asn_synthase"/>
</dbReference>
<dbReference type="CDD" id="cd01991">
    <property type="entry name" value="Asn_synthase_B_C"/>
    <property type="match status" value="1"/>
</dbReference>
<dbReference type="Pfam" id="PF00733">
    <property type="entry name" value="Asn_synthase"/>
    <property type="match status" value="1"/>
</dbReference>
<dbReference type="Pfam" id="PF13537">
    <property type="entry name" value="GATase_7"/>
    <property type="match status" value="1"/>
</dbReference>
<keyword evidence="6" id="KW-0061">Asparagine biosynthesis</keyword>
<reference evidence="11" key="1">
    <citation type="journal article" date="2019" name="Int. J. Syst. Evol. Microbiol.">
        <title>The Global Catalogue of Microorganisms (GCM) 10K type strain sequencing project: providing services to taxonomists for standard genome sequencing and annotation.</title>
        <authorList>
            <consortium name="The Broad Institute Genomics Platform"/>
            <consortium name="The Broad Institute Genome Sequencing Center for Infectious Disease"/>
            <person name="Wu L."/>
            <person name="Ma J."/>
        </authorList>
    </citation>
    <scope>NUCLEOTIDE SEQUENCE [LARGE SCALE GENOMIC DNA]</scope>
    <source>
        <strain evidence="11">CGMCC 4.7132</strain>
    </source>
</reference>
<dbReference type="PANTHER" id="PTHR43284:SF1">
    <property type="entry name" value="ASPARAGINE SYNTHETASE"/>
    <property type="match status" value="1"/>
</dbReference>
<evidence type="ECO:0000313" key="10">
    <source>
        <dbReference type="EMBL" id="MFC4531692.1"/>
    </source>
</evidence>
<organism evidence="10 11">
    <name type="scientific">Sphaerisporangium dianthi</name>
    <dbReference type="NCBI Taxonomy" id="1436120"/>
    <lineage>
        <taxon>Bacteria</taxon>
        <taxon>Bacillati</taxon>
        <taxon>Actinomycetota</taxon>
        <taxon>Actinomycetes</taxon>
        <taxon>Streptosporangiales</taxon>
        <taxon>Streptosporangiaceae</taxon>
        <taxon>Sphaerisporangium</taxon>
    </lineage>
</organism>
<dbReference type="RefSeq" id="WP_380840350.1">
    <property type="nucleotide sequence ID" value="NZ_JBHSFP010000007.1"/>
</dbReference>
<keyword evidence="4" id="KW-0547">Nucleotide-binding</keyword>
<sequence length="643" mass="72300">MCGIAGTASLSRPDPALVRRMCDVIAHRGPDGEGFHDDEHAALGMRRLAIIDVEHGDQPVYSEDRRVVAVFNGEIYNFAELREELTRLGHRLRGAGDSECLVHLYEQYGDEMVHKLRGMFAFAVWDRDRRRLLLARDRAGKKPLFWWADAGAIRFASELKSLAQDPALRREIDPVALHHYLSYQYVPAPWSIYQGVHKLPPAHLLVWEDGRARVRRYWRPDRTPAPPVPEREAEERLRELLLEATRLRMVSERPIGAFLSGGVDSSAVVAAMAMQSAEPVKTFCIGFQDGRYDERHKARLVAERYGTDHHELVVTPDLLDVLPRLAWHFDEPFADSSAIPCFYVARLSRRHVTVALNGDGGDECFGGYRRHALMARAGRIPRLPRAVAGPCGRAGALVAERSEFGGLPRRLGRLMQFAATPPSRRYPQLMSCFSPEQKWRVYGDALRERLAGVDSHALLRDLFDSSRAGSDLGRVLEVDTLTYLPDDLLVKADITTMANSLEARSPFLDHHLMEWAARLPDSCKVRGNHTKVLLKRAVAPWLPPGLAHLPKQGFGVPLAAWLRGELRELAYDVLTDHTARVRGLFRPAAVRDLLQRHMDGVDHGPRLWTLLQFELWHRAHGVPGGAAFAGTRCPASSLAYIKE</sequence>
<comment type="pathway">
    <text evidence="1">Amino-acid biosynthesis; L-asparagine biosynthesis; L-asparagine from L-aspartate (L-Gln route): step 1/1.</text>
</comment>
<name>A0ABV9CG77_9ACTN</name>
<dbReference type="PIRSF" id="PIRSF001589">
    <property type="entry name" value="Asn_synthetase_glu-h"/>
    <property type="match status" value="1"/>
</dbReference>
<dbReference type="InterPro" id="IPR033738">
    <property type="entry name" value="AsnB_N"/>
</dbReference>
<evidence type="ECO:0000256" key="2">
    <source>
        <dbReference type="ARBA" id="ARBA00005752"/>
    </source>
</evidence>
<dbReference type="SUPFAM" id="SSF56235">
    <property type="entry name" value="N-terminal nucleophile aminohydrolases (Ntn hydrolases)"/>
    <property type="match status" value="1"/>
</dbReference>
<feature type="domain" description="Glutamine amidotransferase type-2" evidence="9">
    <location>
        <begin position="2"/>
        <end position="210"/>
    </location>
</feature>
<comment type="caution">
    <text evidence="10">The sequence shown here is derived from an EMBL/GenBank/DDBJ whole genome shotgun (WGS) entry which is preliminary data.</text>
</comment>
<dbReference type="PROSITE" id="PS51278">
    <property type="entry name" value="GATASE_TYPE_2"/>
    <property type="match status" value="1"/>
</dbReference>
<dbReference type="InterPro" id="IPR017932">
    <property type="entry name" value="GATase_2_dom"/>
</dbReference>
<dbReference type="PANTHER" id="PTHR43284">
    <property type="entry name" value="ASPARAGINE SYNTHETASE (GLUTAMINE-HYDROLYZING)"/>
    <property type="match status" value="1"/>
</dbReference>
<protein>
    <recommendedName>
        <fullName evidence="3">asparagine synthase (glutamine-hydrolyzing)</fullName>
        <ecNumber evidence="3">6.3.5.4</ecNumber>
    </recommendedName>
</protein>
<dbReference type="SUPFAM" id="SSF52402">
    <property type="entry name" value="Adenine nucleotide alpha hydrolases-like"/>
    <property type="match status" value="1"/>
</dbReference>
<evidence type="ECO:0000256" key="5">
    <source>
        <dbReference type="ARBA" id="ARBA00022840"/>
    </source>
</evidence>
<keyword evidence="10" id="KW-0436">Ligase</keyword>
<dbReference type="GO" id="GO:0004066">
    <property type="term" value="F:asparagine synthase (glutamine-hydrolyzing) activity"/>
    <property type="evidence" value="ECO:0007669"/>
    <property type="project" value="UniProtKB-EC"/>
</dbReference>
<keyword evidence="11" id="KW-1185">Reference proteome</keyword>
<proteinExistence type="inferred from homology"/>
<keyword evidence="7" id="KW-0315">Glutamine amidotransferase</keyword>
<gene>
    <name evidence="10" type="primary">asnB</name>
    <name evidence="10" type="ORF">ACFO60_13025</name>
</gene>
<evidence type="ECO:0000256" key="3">
    <source>
        <dbReference type="ARBA" id="ARBA00012737"/>
    </source>
</evidence>
<evidence type="ECO:0000256" key="8">
    <source>
        <dbReference type="ARBA" id="ARBA00048741"/>
    </source>
</evidence>
<comment type="similarity">
    <text evidence="2">Belongs to the asparagine synthetase family.</text>
</comment>
<evidence type="ECO:0000256" key="1">
    <source>
        <dbReference type="ARBA" id="ARBA00005187"/>
    </source>
</evidence>
<dbReference type="EMBL" id="JBHSFP010000007">
    <property type="protein sequence ID" value="MFC4531692.1"/>
    <property type="molecule type" value="Genomic_DNA"/>
</dbReference>
<dbReference type="InterPro" id="IPR014729">
    <property type="entry name" value="Rossmann-like_a/b/a_fold"/>
</dbReference>
<comment type="catalytic activity">
    <reaction evidence="8">
        <text>L-aspartate + L-glutamine + ATP + H2O = L-asparagine + L-glutamate + AMP + diphosphate + H(+)</text>
        <dbReference type="Rhea" id="RHEA:12228"/>
        <dbReference type="ChEBI" id="CHEBI:15377"/>
        <dbReference type="ChEBI" id="CHEBI:15378"/>
        <dbReference type="ChEBI" id="CHEBI:29985"/>
        <dbReference type="ChEBI" id="CHEBI:29991"/>
        <dbReference type="ChEBI" id="CHEBI:30616"/>
        <dbReference type="ChEBI" id="CHEBI:33019"/>
        <dbReference type="ChEBI" id="CHEBI:58048"/>
        <dbReference type="ChEBI" id="CHEBI:58359"/>
        <dbReference type="ChEBI" id="CHEBI:456215"/>
        <dbReference type="EC" id="6.3.5.4"/>
    </reaction>
</comment>
<evidence type="ECO:0000256" key="4">
    <source>
        <dbReference type="ARBA" id="ARBA00022741"/>
    </source>
</evidence>
<accession>A0ABV9CG77</accession>
<dbReference type="Proteomes" id="UP001596004">
    <property type="component" value="Unassembled WGS sequence"/>
</dbReference>